<feature type="compositionally biased region" description="Basic and acidic residues" evidence="1">
    <location>
        <begin position="262"/>
        <end position="275"/>
    </location>
</feature>
<accession>A0A7J8LEH5</accession>
<evidence type="ECO:0000313" key="2">
    <source>
        <dbReference type="EMBL" id="MBA0550835.1"/>
    </source>
</evidence>
<comment type="caution">
    <text evidence="2">The sequence shown here is derived from an EMBL/GenBank/DDBJ whole genome shotgun (WGS) entry which is preliminary data.</text>
</comment>
<protein>
    <submittedName>
        <fullName evidence="2">Uncharacterized protein</fullName>
    </submittedName>
</protein>
<gene>
    <name evidence="2" type="ORF">Golob_021747</name>
</gene>
<evidence type="ECO:0000313" key="3">
    <source>
        <dbReference type="Proteomes" id="UP000593572"/>
    </source>
</evidence>
<name>A0A7J8LEH5_9ROSI</name>
<feature type="non-terminal residue" evidence="2">
    <location>
        <position position="1"/>
    </location>
</feature>
<proteinExistence type="predicted"/>
<dbReference type="AlphaFoldDB" id="A0A7J8LEH5"/>
<sequence>LCQLENGDSTNHWSNNQGHDAIEYPYELASKSHKVLKEGYDMLEHLDKPHCDSYEMSSCETTKISNSEMLSDMSDMMAQMMKVLQEISEVLPLKEKIVPDVPKFNHEDPCTIINHDKIDGEIQREFGTRDHGKEFNIVEAVSDPIDIVADVTTITQSADIEVEDDLPTDIELQPILNESVKELLHFLEIVGKVPIEEVEEEGAQSNNTSKNNSGFAWIWYQKAHNVVATLIENKTISMESTEEGLLPSLSDDTMQEGESSNDDNRVVHEADQESN</sequence>
<organism evidence="2 3">
    <name type="scientific">Gossypium lobatum</name>
    <dbReference type="NCBI Taxonomy" id="34289"/>
    <lineage>
        <taxon>Eukaryota</taxon>
        <taxon>Viridiplantae</taxon>
        <taxon>Streptophyta</taxon>
        <taxon>Embryophyta</taxon>
        <taxon>Tracheophyta</taxon>
        <taxon>Spermatophyta</taxon>
        <taxon>Magnoliopsida</taxon>
        <taxon>eudicotyledons</taxon>
        <taxon>Gunneridae</taxon>
        <taxon>Pentapetalae</taxon>
        <taxon>rosids</taxon>
        <taxon>malvids</taxon>
        <taxon>Malvales</taxon>
        <taxon>Malvaceae</taxon>
        <taxon>Malvoideae</taxon>
        <taxon>Gossypium</taxon>
    </lineage>
</organism>
<dbReference type="Proteomes" id="UP000593572">
    <property type="component" value="Unassembled WGS sequence"/>
</dbReference>
<feature type="region of interest" description="Disordered" evidence="1">
    <location>
        <begin position="243"/>
        <end position="275"/>
    </location>
</feature>
<keyword evidence="3" id="KW-1185">Reference proteome</keyword>
<dbReference type="EMBL" id="JABEZX010000002">
    <property type="protein sequence ID" value="MBA0550835.1"/>
    <property type="molecule type" value="Genomic_DNA"/>
</dbReference>
<evidence type="ECO:0000256" key="1">
    <source>
        <dbReference type="SAM" id="MobiDB-lite"/>
    </source>
</evidence>
<reference evidence="2 3" key="1">
    <citation type="journal article" date="2019" name="Genome Biol. Evol.">
        <title>Insights into the evolution of the New World diploid cottons (Gossypium, subgenus Houzingenia) based on genome sequencing.</title>
        <authorList>
            <person name="Grover C.E."/>
            <person name="Arick M.A. 2nd"/>
            <person name="Thrash A."/>
            <person name="Conover J.L."/>
            <person name="Sanders W.S."/>
            <person name="Peterson D.G."/>
            <person name="Frelichowski J.E."/>
            <person name="Scheffler J.A."/>
            <person name="Scheffler B.E."/>
            <person name="Wendel J.F."/>
        </authorList>
    </citation>
    <scope>NUCLEOTIDE SEQUENCE [LARGE SCALE GENOMIC DNA]</scope>
    <source>
        <strain evidence="2">157</strain>
        <tissue evidence="2">Leaf</tissue>
    </source>
</reference>